<sequence>MSTMLPWTKQIWNKDIHPSKAVIIWKLMLGKLSTYDQLMYIGYNIASVCSLCKSRSETLELIFFSCTYARRLWLWFCRNINDNQYPSSLEDLWKIANDRASCGGIARDNSRAFVLAFSKNIIGPSSFYAECRAVIRAI</sequence>
<dbReference type="Gramene" id="Psat04G0227000-T1">
    <property type="protein sequence ID" value="KAI5417598.1"/>
    <property type="gene ID" value="KIW84_042270"/>
</dbReference>
<name>A0A9D4XAJ2_PEA</name>
<comment type="caution">
    <text evidence="2">The sequence shown here is derived from an EMBL/GenBank/DDBJ whole genome shotgun (WGS) entry which is preliminary data.</text>
</comment>
<organism evidence="2 3">
    <name type="scientific">Pisum sativum</name>
    <name type="common">Garden pea</name>
    <name type="synonym">Lathyrus oleraceus</name>
    <dbReference type="NCBI Taxonomy" id="3888"/>
    <lineage>
        <taxon>Eukaryota</taxon>
        <taxon>Viridiplantae</taxon>
        <taxon>Streptophyta</taxon>
        <taxon>Embryophyta</taxon>
        <taxon>Tracheophyta</taxon>
        <taxon>Spermatophyta</taxon>
        <taxon>Magnoliopsida</taxon>
        <taxon>eudicotyledons</taxon>
        <taxon>Gunneridae</taxon>
        <taxon>Pentapetalae</taxon>
        <taxon>rosids</taxon>
        <taxon>fabids</taxon>
        <taxon>Fabales</taxon>
        <taxon>Fabaceae</taxon>
        <taxon>Papilionoideae</taxon>
        <taxon>50 kb inversion clade</taxon>
        <taxon>NPAAA clade</taxon>
        <taxon>Hologalegina</taxon>
        <taxon>IRL clade</taxon>
        <taxon>Fabeae</taxon>
        <taxon>Lathyrus</taxon>
    </lineage>
</organism>
<dbReference type="Proteomes" id="UP001058974">
    <property type="component" value="Chromosome 4"/>
</dbReference>
<evidence type="ECO:0000313" key="3">
    <source>
        <dbReference type="Proteomes" id="UP001058974"/>
    </source>
</evidence>
<gene>
    <name evidence="2" type="ORF">KIW84_042270</name>
</gene>
<proteinExistence type="predicted"/>
<feature type="domain" description="Reverse transcriptase zinc-binding" evidence="1">
    <location>
        <begin position="5"/>
        <end position="73"/>
    </location>
</feature>
<accession>A0A9D4XAJ2</accession>
<evidence type="ECO:0000313" key="2">
    <source>
        <dbReference type="EMBL" id="KAI5417598.1"/>
    </source>
</evidence>
<dbReference type="AlphaFoldDB" id="A0A9D4XAJ2"/>
<dbReference type="EMBL" id="JAMSHJ010000004">
    <property type="protein sequence ID" value="KAI5417598.1"/>
    <property type="molecule type" value="Genomic_DNA"/>
</dbReference>
<keyword evidence="3" id="KW-1185">Reference proteome</keyword>
<protein>
    <recommendedName>
        <fullName evidence="1">Reverse transcriptase zinc-binding domain-containing protein</fullName>
    </recommendedName>
</protein>
<dbReference type="InterPro" id="IPR026960">
    <property type="entry name" value="RVT-Znf"/>
</dbReference>
<reference evidence="2 3" key="1">
    <citation type="journal article" date="2022" name="Nat. Genet.">
        <title>Improved pea reference genome and pan-genome highlight genomic features and evolutionary characteristics.</title>
        <authorList>
            <person name="Yang T."/>
            <person name="Liu R."/>
            <person name="Luo Y."/>
            <person name="Hu S."/>
            <person name="Wang D."/>
            <person name="Wang C."/>
            <person name="Pandey M.K."/>
            <person name="Ge S."/>
            <person name="Xu Q."/>
            <person name="Li N."/>
            <person name="Li G."/>
            <person name="Huang Y."/>
            <person name="Saxena R.K."/>
            <person name="Ji Y."/>
            <person name="Li M."/>
            <person name="Yan X."/>
            <person name="He Y."/>
            <person name="Liu Y."/>
            <person name="Wang X."/>
            <person name="Xiang C."/>
            <person name="Varshney R.K."/>
            <person name="Ding H."/>
            <person name="Gao S."/>
            <person name="Zong X."/>
        </authorList>
    </citation>
    <scope>NUCLEOTIDE SEQUENCE [LARGE SCALE GENOMIC DNA]</scope>
    <source>
        <strain evidence="2 3">cv. Zhongwan 6</strain>
    </source>
</reference>
<evidence type="ECO:0000259" key="1">
    <source>
        <dbReference type="Pfam" id="PF13966"/>
    </source>
</evidence>
<dbReference type="Pfam" id="PF13966">
    <property type="entry name" value="zf-RVT"/>
    <property type="match status" value="1"/>
</dbReference>